<dbReference type="Proteomes" id="UP000662914">
    <property type="component" value="Chromosome"/>
</dbReference>
<dbReference type="InterPro" id="IPR052039">
    <property type="entry name" value="Caspase-related_regulators"/>
</dbReference>
<dbReference type="Gene3D" id="3.40.50.1460">
    <property type="match status" value="1"/>
</dbReference>
<dbReference type="PROSITE" id="PS50208">
    <property type="entry name" value="CASPASE_P20"/>
    <property type="match status" value="1"/>
</dbReference>
<dbReference type="PRINTS" id="PR00376">
    <property type="entry name" value="IL1BCENZYME"/>
</dbReference>
<dbReference type="GO" id="GO:0004197">
    <property type="term" value="F:cysteine-type endopeptidase activity"/>
    <property type="evidence" value="ECO:0007669"/>
    <property type="project" value="InterPro"/>
</dbReference>
<dbReference type="SUPFAM" id="SSF52129">
    <property type="entry name" value="Caspase-like"/>
    <property type="match status" value="1"/>
</dbReference>
<accession>A0A809R0J6</accession>
<dbReference type="InterPro" id="IPR001309">
    <property type="entry name" value="Pept_C14_p20"/>
</dbReference>
<dbReference type="EMBL" id="AP021857">
    <property type="protein sequence ID" value="BBO21163.1"/>
    <property type="molecule type" value="Genomic_DNA"/>
</dbReference>
<name>A0A809R0J6_9PROT</name>
<dbReference type="KEGG" id="ddz:DSYM_18620"/>
<dbReference type="PANTHER" id="PTHR22576">
    <property type="entry name" value="MUCOSA ASSOCIATED LYMPHOID TISSUE LYMPHOMA TRANSLOCATION PROTEIN 1/PARACASPASE"/>
    <property type="match status" value="1"/>
</dbReference>
<evidence type="ECO:0000313" key="3">
    <source>
        <dbReference type="EMBL" id="BBO21163.1"/>
    </source>
</evidence>
<sequence length="376" mass="41687">MADNFRPYPGMNQGMTTCRRFLQAAAALPPFLATRRVRAAQGDPARLALVIGNSAYRQAPLVNPANDARAMSGLFGEAGFTVDARLDATRADMLAAIERFGAAIRRPEIRQVVFYYAGHGVQLEWRNYLLPVDAEVDSAAQVRQRCIDLNQLLGQFGASKDKTYIIILDACRNDPFGSAFRPEQKGLSQFDAPVGSLIAYATSPGNVASDGGGKNGLYTENLVRELSRRETKLEDALKRVRLNVRLASRGAQIPWETTSLESDFFLFKSAQRKLSDAELEKELEADVEAWTRIKSSRKADDWIAYLRDFPNGRFAEIAQMRLARLLAETEKTVIATAAAAVADPQNMPRIRNEAEYDALPKGSHYIDPDGNVRRKS</sequence>
<protein>
    <recommendedName>
        <fullName evidence="2">Caspase family p20 domain-containing protein</fullName>
    </recommendedName>
</protein>
<evidence type="ECO:0000259" key="2">
    <source>
        <dbReference type="PROSITE" id="PS50208"/>
    </source>
</evidence>
<evidence type="ECO:0000256" key="1">
    <source>
        <dbReference type="ARBA" id="ARBA00010134"/>
    </source>
</evidence>
<dbReference type="InterPro" id="IPR029030">
    <property type="entry name" value="Caspase-like_dom_sf"/>
</dbReference>
<feature type="domain" description="Caspase family p20" evidence="2">
    <location>
        <begin position="44"/>
        <end position="175"/>
    </location>
</feature>
<comment type="similarity">
    <text evidence="1">Belongs to the peptidase C14A family.</text>
</comment>
<dbReference type="InterPro" id="IPR011600">
    <property type="entry name" value="Pept_C14_caspase"/>
</dbReference>
<dbReference type="PANTHER" id="PTHR22576:SF37">
    <property type="entry name" value="MUCOSA-ASSOCIATED LYMPHOID TISSUE LYMPHOMA TRANSLOCATION PROTEIN 1"/>
    <property type="match status" value="1"/>
</dbReference>
<dbReference type="InterPro" id="IPR015917">
    <property type="entry name" value="Pept_C14A"/>
</dbReference>
<proteinExistence type="inferred from homology"/>
<evidence type="ECO:0000313" key="4">
    <source>
        <dbReference type="Proteomes" id="UP000662914"/>
    </source>
</evidence>
<dbReference type="SMART" id="SM00115">
    <property type="entry name" value="CASc"/>
    <property type="match status" value="1"/>
</dbReference>
<gene>
    <name evidence="3" type="ORF">DSYM_18620</name>
</gene>
<organism evidence="3 4">
    <name type="scientific">Candidatus Desulfobacillus denitrificans</name>
    <dbReference type="NCBI Taxonomy" id="2608985"/>
    <lineage>
        <taxon>Bacteria</taxon>
        <taxon>Pseudomonadati</taxon>
        <taxon>Pseudomonadota</taxon>
        <taxon>Betaproteobacteria</taxon>
        <taxon>Candidatus Desulfobacillus</taxon>
    </lineage>
</organism>
<dbReference type="Pfam" id="PF00656">
    <property type="entry name" value="Peptidase_C14"/>
    <property type="match status" value="1"/>
</dbReference>
<reference evidence="3" key="1">
    <citation type="journal article" name="DNA Res.">
        <title>The physiological potential of anammox bacteria as revealed by their core genome structure.</title>
        <authorList>
            <person name="Okubo T."/>
            <person name="Toyoda A."/>
            <person name="Fukuhara K."/>
            <person name="Uchiyama I."/>
            <person name="Harigaya Y."/>
            <person name="Kuroiwa M."/>
            <person name="Suzuki T."/>
            <person name="Murakami Y."/>
            <person name="Suwa Y."/>
            <person name="Takami H."/>
        </authorList>
    </citation>
    <scope>NUCLEOTIDE SEQUENCE</scope>
    <source>
        <strain evidence="3">317325-3</strain>
    </source>
</reference>
<dbReference type="AlphaFoldDB" id="A0A809R0J6"/>
<dbReference type="GO" id="GO:0006508">
    <property type="term" value="P:proteolysis"/>
    <property type="evidence" value="ECO:0007669"/>
    <property type="project" value="InterPro"/>
</dbReference>